<evidence type="ECO:0000256" key="4">
    <source>
        <dbReference type="ARBA" id="ARBA00022989"/>
    </source>
</evidence>
<evidence type="ECO:0000256" key="1">
    <source>
        <dbReference type="ARBA" id="ARBA00004651"/>
    </source>
</evidence>
<feature type="transmembrane region" description="Helical" evidence="7">
    <location>
        <begin position="93"/>
        <end position="116"/>
    </location>
</feature>
<comment type="subcellular location">
    <subcellularLocation>
        <location evidence="1">Cell membrane</location>
        <topology evidence="1">Multi-pass membrane protein</topology>
    </subcellularLocation>
</comment>
<feature type="compositionally biased region" description="Acidic residues" evidence="6">
    <location>
        <begin position="226"/>
        <end position="253"/>
    </location>
</feature>
<evidence type="ECO:0000256" key="2">
    <source>
        <dbReference type="ARBA" id="ARBA00022475"/>
    </source>
</evidence>
<proteinExistence type="predicted"/>
<evidence type="ECO:0000313" key="9">
    <source>
        <dbReference type="EMBL" id="SVB20655.1"/>
    </source>
</evidence>
<accession>A0A382C3I8</accession>
<evidence type="ECO:0000256" key="5">
    <source>
        <dbReference type="ARBA" id="ARBA00023136"/>
    </source>
</evidence>
<feature type="transmembrane region" description="Helical" evidence="7">
    <location>
        <begin position="48"/>
        <end position="81"/>
    </location>
</feature>
<feature type="domain" description="DNA translocase FtsK 4TM region" evidence="8">
    <location>
        <begin position="6"/>
        <end position="164"/>
    </location>
</feature>
<dbReference type="AlphaFoldDB" id="A0A382C3I8"/>
<keyword evidence="2" id="KW-1003">Cell membrane</keyword>
<keyword evidence="4 7" id="KW-1133">Transmembrane helix</keyword>
<gene>
    <name evidence="9" type="ORF">METZ01_LOCUS173509</name>
</gene>
<feature type="compositionally biased region" description="Basic and acidic residues" evidence="6">
    <location>
        <begin position="191"/>
        <end position="217"/>
    </location>
</feature>
<feature type="transmembrane region" description="Helical" evidence="7">
    <location>
        <begin position="136"/>
        <end position="158"/>
    </location>
</feature>
<evidence type="ECO:0000259" key="8">
    <source>
        <dbReference type="Pfam" id="PF13491"/>
    </source>
</evidence>
<reference evidence="9" key="1">
    <citation type="submission" date="2018-05" db="EMBL/GenBank/DDBJ databases">
        <authorList>
            <person name="Lanie J.A."/>
            <person name="Ng W.-L."/>
            <person name="Kazmierczak K.M."/>
            <person name="Andrzejewski T.M."/>
            <person name="Davidsen T.M."/>
            <person name="Wayne K.J."/>
            <person name="Tettelin H."/>
            <person name="Glass J.I."/>
            <person name="Rusch D."/>
            <person name="Podicherti R."/>
            <person name="Tsui H.-C.T."/>
            <person name="Winkler M.E."/>
        </authorList>
    </citation>
    <scope>NUCLEOTIDE SEQUENCE</scope>
</reference>
<keyword evidence="5 7" id="KW-0472">Membrane</keyword>
<evidence type="ECO:0000256" key="3">
    <source>
        <dbReference type="ARBA" id="ARBA00022692"/>
    </source>
</evidence>
<evidence type="ECO:0000256" key="7">
    <source>
        <dbReference type="SAM" id="Phobius"/>
    </source>
</evidence>
<dbReference type="InterPro" id="IPR025199">
    <property type="entry name" value="FtsK_4TM"/>
</dbReference>
<dbReference type="EMBL" id="UINC01032648">
    <property type="protein sequence ID" value="SVB20655.1"/>
    <property type="molecule type" value="Genomic_DNA"/>
</dbReference>
<name>A0A382C3I8_9ZZZZ</name>
<protein>
    <recommendedName>
        <fullName evidence="8">DNA translocase FtsK 4TM region domain-containing protein</fullName>
    </recommendedName>
</protein>
<evidence type="ECO:0000256" key="6">
    <source>
        <dbReference type="SAM" id="MobiDB-lite"/>
    </source>
</evidence>
<dbReference type="GO" id="GO:0005886">
    <property type="term" value="C:plasma membrane"/>
    <property type="evidence" value="ECO:0007669"/>
    <property type="project" value="UniProtKB-SubCell"/>
</dbReference>
<feature type="non-terminal residue" evidence="9">
    <location>
        <position position="253"/>
    </location>
</feature>
<sequence>MQEERRLEILGILIIALSVFVLVSIGGYNPSEEPSISSNVQVTNPMGILGIFTAHYFIKIGFGFSSIIIPLLGLVWGWFLFSKKELAEIIRGTYYGLGSMLLISVSVGVLSIQLASEDTVGYYLASGLIGGETAQLFLDMLSIWGTSLFLIAGFLMIIRGYFNLDYYGPFVNAKEKWDSWRSQKKAEKEQFEKEEAKRLHTQDLKAKIDSQKERDEAEFSPATPDPVEENAAEQVEEESEPETNEEENLASPP</sequence>
<keyword evidence="3 7" id="KW-0812">Transmembrane</keyword>
<feature type="region of interest" description="Disordered" evidence="6">
    <location>
        <begin position="191"/>
        <end position="253"/>
    </location>
</feature>
<organism evidence="9">
    <name type="scientific">marine metagenome</name>
    <dbReference type="NCBI Taxonomy" id="408172"/>
    <lineage>
        <taxon>unclassified sequences</taxon>
        <taxon>metagenomes</taxon>
        <taxon>ecological metagenomes</taxon>
    </lineage>
</organism>
<feature type="transmembrane region" description="Helical" evidence="7">
    <location>
        <begin position="7"/>
        <end position="28"/>
    </location>
</feature>
<dbReference type="Pfam" id="PF13491">
    <property type="entry name" value="FtsK_4TM"/>
    <property type="match status" value="1"/>
</dbReference>